<keyword evidence="5" id="KW-1185">Reference proteome</keyword>
<dbReference type="Pfam" id="PF00005">
    <property type="entry name" value="ABC_tran"/>
    <property type="match status" value="1"/>
</dbReference>
<dbReference type="RefSeq" id="WP_051312718.1">
    <property type="nucleotide sequence ID" value="NZ_BNAP01000021.1"/>
</dbReference>
<evidence type="ECO:0000313" key="5">
    <source>
        <dbReference type="Proteomes" id="UP000611500"/>
    </source>
</evidence>
<dbReference type="SMART" id="SM00382">
    <property type="entry name" value="AAA"/>
    <property type="match status" value="1"/>
</dbReference>
<dbReference type="InterPro" id="IPR003593">
    <property type="entry name" value="AAA+_ATPase"/>
</dbReference>
<dbReference type="AlphaFoldDB" id="A0A8J3HAZ8"/>
<dbReference type="InterPro" id="IPR015854">
    <property type="entry name" value="ABC_transpr_LolD-like"/>
</dbReference>
<reference evidence="4" key="1">
    <citation type="journal article" date="2014" name="Int. J. Syst. Evol. Microbiol.">
        <title>Complete genome sequence of Corynebacterium casei LMG S-19264T (=DSM 44701T), isolated from a smear-ripened cheese.</title>
        <authorList>
            <consortium name="US DOE Joint Genome Institute (JGI-PGF)"/>
            <person name="Walter F."/>
            <person name="Albersmeier A."/>
            <person name="Kalinowski J."/>
            <person name="Ruckert C."/>
        </authorList>
    </citation>
    <scope>NUCLEOTIDE SEQUENCE</scope>
    <source>
        <strain evidence="4">CGMCC 1.7081</strain>
    </source>
</reference>
<dbReference type="GO" id="GO:0005524">
    <property type="term" value="F:ATP binding"/>
    <property type="evidence" value="ECO:0007669"/>
    <property type="project" value="UniProtKB-KW"/>
</dbReference>
<keyword evidence="1" id="KW-0547">Nucleotide-binding</keyword>
<dbReference type="GO" id="GO:0005886">
    <property type="term" value="C:plasma membrane"/>
    <property type="evidence" value="ECO:0007669"/>
    <property type="project" value="TreeGrafter"/>
</dbReference>
<evidence type="ECO:0000256" key="2">
    <source>
        <dbReference type="ARBA" id="ARBA00022840"/>
    </source>
</evidence>
<evidence type="ECO:0000259" key="3">
    <source>
        <dbReference type="PROSITE" id="PS50893"/>
    </source>
</evidence>
<comment type="caution">
    <text evidence="4">The sequence shown here is derived from an EMBL/GenBank/DDBJ whole genome shotgun (WGS) entry which is preliminary data.</text>
</comment>
<dbReference type="GO" id="GO:0022857">
    <property type="term" value="F:transmembrane transporter activity"/>
    <property type="evidence" value="ECO:0007669"/>
    <property type="project" value="TreeGrafter"/>
</dbReference>
<dbReference type="Proteomes" id="UP000611500">
    <property type="component" value="Unassembled WGS sequence"/>
</dbReference>
<sequence>MTVLEARNLGVRLGREFAVVVEHLQLARGELRQLSAPSGAGKSTVLGLLAGAIPAGELPGRRLRLCGENLDIGDVSRRRAELTPPDRLGLVLQTSRLVPFMTLSENIDLPLRLANASPDAQWRGHLLETLGITALCARFPDQVSVGQRQRVSIARALLARPALVLLDEPVSALDPANVEAVEGIISRLAREAGSAVLLASHRVGEGVFATLPKLHHRLERDSSNVLLSVFSDQLQGEIAA</sequence>
<dbReference type="SUPFAM" id="SSF52540">
    <property type="entry name" value="P-loop containing nucleoside triphosphate hydrolases"/>
    <property type="match status" value="1"/>
</dbReference>
<evidence type="ECO:0000313" key="4">
    <source>
        <dbReference type="EMBL" id="GHG98450.1"/>
    </source>
</evidence>
<dbReference type="Gene3D" id="3.40.50.300">
    <property type="entry name" value="P-loop containing nucleotide triphosphate hydrolases"/>
    <property type="match status" value="1"/>
</dbReference>
<dbReference type="PROSITE" id="PS00211">
    <property type="entry name" value="ABC_TRANSPORTER_1"/>
    <property type="match status" value="1"/>
</dbReference>
<proteinExistence type="predicted"/>
<organism evidence="4 5">
    <name type="scientific">Pseudodonghicola xiamenensis</name>
    <dbReference type="NCBI Taxonomy" id="337702"/>
    <lineage>
        <taxon>Bacteria</taxon>
        <taxon>Pseudomonadati</taxon>
        <taxon>Pseudomonadota</taxon>
        <taxon>Alphaproteobacteria</taxon>
        <taxon>Rhodobacterales</taxon>
        <taxon>Paracoccaceae</taxon>
        <taxon>Pseudodonghicola</taxon>
    </lineage>
</organism>
<evidence type="ECO:0000256" key="1">
    <source>
        <dbReference type="ARBA" id="ARBA00022741"/>
    </source>
</evidence>
<dbReference type="PROSITE" id="PS50893">
    <property type="entry name" value="ABC_TRANSPORTER_2"/>
    <property type="match status" value="1"/>
</dbReference>
<keyword evidence="2 4" id="KW-0067">ATP-binding</keyword>
<dbReference type="EMBL" id="BNAP01000021">
    <property type="protein sequence ID" value="GHG98450.1"/>
    <property type="molecule type" value="Genomic_DNA"/>
</dbReference>
<dbReference type="InterPro" id="IPR027417">
    <property type="entry name" value="P-loop_NTPase"/>
</dbReference>
<dbReference type="GO" id="GO:0016887">
    <property type="term" value="F:ATP hydrolysis activity"/>
    <property type="evidence" value="ECO:0007669"/>
    <property type="project" value="InterPro"/>
</dbReference>
<reference evidence="4" key="2">
    <citation type="submission" date="2020-09" db="EMBL/GenBank/DDBJ databases">
        <authorList>
            <person name="Sun Q."/>
            <person name="Zhou Y."/>
        </authorList>
    </citation>
    <scope>NUCLEOTIDE SEQUENCE</scope>
    <source>
        <strain evidence="4">CGMCC 1.7081</strain>
    </source>
</reference>
<dbReference type="InterPro" id="IPR017871">
    <property type="entry name" value="ABC_transporter-like_CS"/>
</dbReference>
<dbReference type="PANTHER" id="PTHR24220">
    <property type="entry name" value="IMPORT ATP-BINDING PROTEIN"/>
    <property type="match status" value="1"/>
</dbReference>
<accession>A0A8J3HAZ8</accession>
<protein>
    <submittedName>
        <fullName evidence="4">ABC transporter ATP-binding protein</fullName>
    </submittedName>
</protein>
<dbReference type="PANTHER" id="PTHR24220:SF611">
    <property type="entry name" value="ATP-BINDING COMPONENT OF ABC TRANSPORTER-RELATED"/>
    <property type="match status" value="1"/>
</dbReference>
<dbReference type="InterPro" id="IPR003439">
    <property type="entry name" value="ABC_transporter-like_ATP-bd"/>
</dbReference>
<name>A0A8J3HAZ8_9RHOB</name>
<gene>
    <name evidence="4" type="ORF">GCM10010961_33780</name>
</gene>
<feature type="domain" description="ABC transporter" evidence="3">
    <location>
        <begin position="4"/>
        <end position="238"/>
    </location>
</feature>